<reference evidence="4 5" key="1">
    <citation type="submission" date="2019-02" db="EMBL/GenBank/DDBJ databases">
        <title>Halieaceae_genomes.</title>
        <authorList>
            <person name="Li S.-H."/>
        </authorList>
    </citation>
    <scope>NUCLEOTIDE SEQUENCE [LARGE SCALE GENOMIC DNA]</scope>
    <source>
        <strain evidence="4 5">JH123</strain>
    </source>
</reference>
<dbReference type="EMBL" id="CP036501">
    <property type="protein sequence ID" value="UZP73567.1"/>
    <property type="molecule type" value="Genomic_DNA"/>
</dbReference>
<sequence length="165" mass="17337">MNTAFFKTLTLAAALASPMTTLADHSNEGPDHHAMSGMQHDDHDHGHAHTHEHQDSAQEGHDHGAMKVAATITQTDEVTAALAAGGAPVVVDVLGVVCDFCATAMNKTFGKRDEVAAVYVDLDKKTLSLVIGEGAALSDKQIEKLAKKAGYRIAAIRRNSEALGG</sequence>
<evidence type="ECO:0000259" key="3">
    <source>
        <dbReference type="PROSITE" id="PS50846"/>
    </source>
</evidence>
<evidence type="ECO:0000256" key="2">
    <source>
        <dbReference type="SAM" id="SignalP"/>
    </source>
</evidence>
<keyword evidence="5" id="KW-1185">Reference proteome</keyword>
<feature type="domain" description="HMA" evidence="3">
    <location>
        <begin position="87"/>
        <end position="154"/>
    </location>
</feature>
<dbReference type="Proteomes" id="UP001317963">
    <property type="component" value="Chromosome"/>
</dbReference>
<accession>A0ABY6Q4I4</accession>
<feature type="chain" id="PRO_5046054629" evidence="2">
    <location>
        <begin position="24"/>
        <end position="165"/>
    </location>
</feature>
<dbReference type="RefSeq" id="WP_279242364.1">
    <property type="nucleotide sequence ID" value="NZ_CP036501.1"/>
</dbReference>
<proteinExistence type="predicted"/>
<gene>
    <name evidence="4" type="ORF">E0F26_01945</name>
</gene>
<evidence type="ECO:0000313" key="4">
    <source>
        <dbReference type="EMBL" id="UZP73567.1"/>
    </source>
</evidence>
<evidence type="ECO:0000313" key="5">
    <source>
        <dbReference type="Proteomes" id="UP001317963"/>
    </source>
</evidence>
<dbReference type="InterPro" id="IPR036163">
    <property type="entry name" value="HMA_dom_sf"/>
</dbReference>
<protein>
    <submittedName>
        <fullName evidence="4">Cation transporter</fullName>
    </submittedName>
</protein>
<keyword evidence="2" id="KW-0732">Signal</keyword>
<feature type="signal peptide" evidence="2">
    <location>
        <begin position="1"/>
        <end position="23"/>
    </location>
</feature>
<name>A0ABY6Q4I4_9GAMM</name>
<feature type="compositionally biased region" description="Basic and acidic residues" evidence="1">
    <location>
        <begin position="25"/>
        <end position="63"/>
    </location>
</feature>
<dbReference type="PROSITE" id="PS50846">
    <property type="entry name" value="HMA_2"/>
    <property type="match status" value="1"/>
</dbReference>
<feature type="region of interest" description="Disordered" evidence="1">
    <location>
        <begin position="22"/>
        <end position="63"/>
    </location>
</feature>
<organism evidence="4 5">
    <name type="scientific">Candidatus Paraluminiphilus aquimaris</name>
    <dbReference type="NCBI Taxonomy" id="2518994"/>
    <lineage>
        <taxon>Bacteria</taxon>
        <taxon>Pseudomonadati</taxon>
        <taxon>Pseudomonadota</taxon>
        <taxon>Gammaproteobacteria</taxon>
        <taxon>Cellvibrionales</taxon>
        <taxon>Halieaceae</taxon>
        <taxon>Candidatus Paraluminiphilus</taxon>
    </lineage>
</organism>
<dbReference type="SUPFAM" id="SSF55008">
    <property type="entry name" value="HMA, heavy metal-associated domain"/>
    <property type="match status" value="1"/>
</dbReference>
<evidence type="ECO:0000256" key="1">
    <source>
        <dbReference type="SAM" id="MobiDB-lite"/>
    </source>
</evidence>
<dbReference type="InterPro" id="IPR006121">
    <property type="entry name" value="HMA_dom"/>
</dbReference>
<dbReference type="Gene3D" id="3.30.70.100">
    <property type="match status" value="1"/>
</dbReference>